<protein>
    <recommendedName>
        <fullName evidence="4">40-residue YVTN family beta-propeller repeat-containing protein</fullName>
    </recommendedName>
</protein>
<gene>
    <name evidence="2" type="ORF">SAMN05421738_1094</name>
</gene>
<accession>A0A1I4XHD2</accession>
<keyword evidence="1" id="KW-0732">Signal</keyword>
<proteinExistence type="predicted"/>
<dbReference type="Proteomes" id="UP000199149">
    <property type="component" value="Unassembled WGS sequence"/>
</dbReference>
<keyword evidence="3" id="KW-1185">Reference proteome</keyword>
<dbReference type="PANTHER" id="PTHR47197">
    <property type="entry name" value="PROTEIN NIRF"/>
    <property type="match status" value="1"/>
</dbReference>
<dbReference type="RefSeq" id="WP_092908432.1">
    <property type="nucleotide sequence ID" value="NZ_FOUZ01000009.1"/>
</dbReference>
<dbReference type="SUPFAM" id="SSF50969">
    <property type="entry name" value="YVTN repeat-like/Quinoprotein amine dehydrogenase"/>
    <property type="match status" value="1"/>
</dbReference>
<dbReference type="Gene3D" id="2.130.10.10">
    <property type="entry name" value="YVTN repeat-like/Quinoprotein amine dehydrogenase"/>
    <property type="match status" value="1"/>
</dbReference>
<dbReference type="EMBL" id="FOUZ01000009">
    <property type="protein sequence ID" value="SFN24690.1"/>
    <property type="molecule type" value="Genomic_DNA"/>
</dbReference>
<dbReference type="OrthoDB" id="792648at2"/>
<sequence length="378" mass="42783">MRNLKVITSCFLALITLYSCQQDVYVIDKEEDEITTPEKTEVAGFYLLNEGNMGSNTATIDYMDFTKGVYNRNIYATANPTMVKELGDVGNDIKVYGNKLYAVINVSNFIEVMELKTAKHIATIPLENGRYINFANGKAYATSYAGPVTIDPKAPLGKVVEIDTLTLKITREVTVGYQPDELEIVDNNLYVANSGGYRVPQYDKTVSVIDLKTFKETEKIDVEVNLHRIKKDSDGDLYVTSRGDYYSIPSNLYVIDSKTRKIKKKFNLPVSNFTIVDNKLYYYSNEFNYTTFEYTKSYGIIDTKTEEIINTNLVNDPVIKNIETPYGIAVNPVTKDIYITDVGNYVSMGYVYCFDKNGAFKWKTATGNIPAHFAFVYK</sequence>
<dbReference type="InterPro" id="IPR015943">
    <property type="entry name" value="WD40/YVTN_repeat-like_dom_sf"/>
</dbReference>
<name>A0A1I4XHD2_9FLAO</name>
<organism evidence="2 3">
    <name type="scientific">Algoriella xinjiangensis</name>
    <dbReference type="NCBI Taxonomy" id="684065"/>
    <lineage>
        <taxon>Bacteria</taxon>
        <taxon>Pseudomonadati</taxon>
        <taxon>Bacteroidota</taxon>
        <taxon>Flavobacteriia</taxon>
        <taxon>Flavobacteriales</taxon>
        <taxon>Weeksellaceae</taxon>
        <taxon>Algoriella</taxon>
    </lineage>
</organism>
<dbReference type="PROSITE" id="PS51257">
    <property type="entry name" value="PROKAR_LIPOPROTEIN"/>
    <property type="match status" value="1"/>
</dbReference>
<evidence type="ECO:0000313" key="3">
    <source>
        <dbReference type="Proteomes" id="UP000199149"/>
    </source>
</evidence>
<dbReference type="InterPro" id="IPR051200">
    <property type="entry name" value="Host-pathogen_enzymatic-act"/>
</dbReference>
<reference evidence="3" key="1">
    <citation type="submission" date="2016-10" db="EMBL/GenBank/DDBJ databases">
        <authorList>
            <person name="Varghese N."/>
            <person name="Submissions S."/>
        </authorList>
    </citation>
    <scope>NUCLEOTIDE SEQUENCE [LARGE SCALE GENOMIC DNA]</scope>
    <source>
        <strain evidence="3">XJ109</strain>
    </source>
</reference>
<feature type="signal peptide" evidence="1">
    <location>
        <begin position="1"/>
        <end position="21"/>
    </location>
</feature>
<evidence type="ECO:0008006" key="4">
    <source>
        <dbReference type="Google" id="ProtNLM"/>
    </source>
</evidence>
<dbReference type="AlphaFoldDB" id="A0A1I4XHD2"/>
<evidence type="ECO:0000313" key="2">
    <source>
        <dbReference type="EMBL" id="SFN24690.1"/>
    </source>
</evidence>
<dbReference type="PANTHER" id="PTHR47197:SF3">
    <property type="entry name" value="DIHYDRO-HEME D1 DEHYDROGENASE"/>
    <property type="match status" value="1"/>
</dbReference>
<dbReference type="STRING" id="684065.SAMN05421738_1094"/>
<feature type="chain" id="PRO_5011567170" description="40-residue YVTN family beta-propeller repeat-containing protein" evidence="1">
    <location>
        <begin position="22"/>
        <end position="378"/>
    </location>
</feature>
<evidence type="ECO:0000256" key="1">
    <source>
        <dbReference type="SAM" id="SignalP"/>
    </source>
</evidence>
<dbReference type="InterPro" id="IPR011044">
    <property type="entry name" value="Quino_amine_DH_bsu"/>
</dbReference>